<dbReference type="EMBL" id="JAINDJ010000002">
    <property type="protein sequence ID" value="KAG9458211.1"/>
    <property type="molecule type" value="Genomic_DNA"/>
</dbReference>
<keyword evidence="2" id="KW-1185">Reference proteome</keyword>
<reference evidence="1 2" key="1">
    <citation type="submission" date="2021-07" db="EMBL/GenBank/DDBJ databases">
        <title>The Aristolochia fimbriata genome: insights into angiosperm evolution, floral development and chemical biosynthesis.</title>
        <authorList>
            <person name="Jiao Y."/>
        </authorList>
    </citation>
    <scope>NUCLEOTIDE SEQUENCE [LARGE SCALE GENOMIC DNA]</scope>
    <source>
        <strain evidence="1">IBCAS-2021</strain>
        <tissue evidence="1">Leaf</tissue>
    </source>
</reference>
<evidence type="ECO:0000313" key="2">
    <source>
        <dbReference type="Proteomes" id="UP000825729"/>
    </source>
</evidence>
<proteinExistence type="predicted"/>
<organism evidence="1 2">
    <name type="scientific">Aristolochia fimbriata</name>
    <name type="common">White veined hardy Dutchman's pipe vine</name>
    <dbReference type="NCBI Taxonomy" id="158543"/>
    <lineage>
        <taxon>Eukaryota</taxon>
        <taxon>Viridiplantae</taxon>
        <taxon>Streptophyta</taxon>
        <taxon>Embryophyta</taxon>
        <taxon>Tracheophyta</taxon>
        <taxon>Spermatophyta</taxon>
        <taxon>Magnoliopsida</taxon>
        <taxon>Magnoliidae</taxon>
        <taxon>Piperales</taxon>
        <taxon>Aristolochiaceae</taxon>
        <taxon>Aristolochia</taxon>
    </lineage>
</organism>
<dbReference type="AlphaFoldDB" id="A0AAV7FBP8"/>
<evidence type="ECO:0000313" key="1">
    <source>
        <dbReference type="EMBL" id="KAG9458211.1"/>
    </source>
</evidence>
<dbReference type="Proteomes" id="UP000825729">
    <property type="component" value="Unassembled WGS sequence"/>
</dbReference>
<accession>A0AAV7FBP8</accession>
<protein>
    <submittedName>
        <fullName evidence="1">Uncharacterized protein</fullName>
    </submittedName>
</protein>
<name>A0AAV7FBP8_ARIFI</name>
<gene>
    <name evidence="1" type="ORF">H6P81_002719</name>
</gene>
<sequence>MVLVPMSEAETCVEYCIPKCQEILRGASRQGWSNERLISAPSASGDRIILVLSADAPFQRHKVQEVLKIMERDWLLLHELCKVALTLLLPPTVYSL</sequence>
<comment type="caution">
    <text evidence="1">The sequence shown here is derived from an EMBL/GenBank/DDBJ whole genome shotgun (WGS) entry which is preliminary data.</text>
</comment>